<feature type="region of interest" description="Disordered" evidence="2">
    <location>
        <begin position="1"/>
        <end position="23"/>
    </location>
</feature>
<keyword evidence="3" id="KW-1185">Reference proteome</keyword>
<reference evidence="4" key="1">
    <citation type="submission" date="2025-08" db="UniProtKB">
        <authorList>
            <consortium name="RefSeq"/>
        </authorList>
    </citation>
    <scope>IDENTIFICATION</scope>
</reference>
<dbReference type="RefSeq" id="XP_005094213.1">
    <property type="nucleotide sequence ID" value="XM_005094156.3"/>
</dbReference>
<sequence>MGMSLSFRDSVREAMDVHRRSRDRCQSPACETKLWKANHELKQARTEIGQLQEQLAQMSIQNPNVAVWRYDPETVDVIESQADEMAEWEGQAEASGSQSEEDAVRVTLL</sequence>
<evidence type="ECO:0000313" key="3">
    <source>
        <dbReference type="Proteomes" id="UP000694888"/>
    </source>
</evidence>
<organism evidence="3 4">
    <name type="scientific">Aplysia californica</name>
    <name type="common">California sea hare</name>
    <dbReference type="NCBI Taxonomy" id="6500"/>
    <lineage>
        <taxon>Eukaryota</taxon>
        <taxon>Metazoa</taxon>
        <taxon>Spiralia</taxon>
        <taxon>Lophotrochozoa</taxon>
        <taxon>Mollusca</taxon>
        <taxon>Gastropoda</taxon>
        <taxon>Heterobranchia</taxon>
        <taxon>Euthyneura</taxon>
        <taxon>Tectipleura</taxon>
        <taxon>Aplysiida</taxon>
        <taxon>Aplysioidea</taxon>
        <taxon>Aplysiidae</taxon>
        <taxon>Aplysia</taxon>
    </lineage>
</organism>
<proteinExistence type="predicted"/>
<keyword evidence="1" id="KW-0175">Coiled coil</keyword>
<dbReference type="Proteomes" id="UP000694888">
    <property type="component" value="Unplaced"/>
</dbReference>
<feature type="region of interest" description="Disordered" evidence="2">
    <location>
        <begin position="86"/>
        <end position="109"/>
    </location>
</feature>
<gene>
    <name evidence="4" type="primary">LOC101861429</name>
</gene>
<feature type="compositionally biased region" description="Basic and acidic residues" evidence="2">
    <location>
        <begin position="9"/>
        <end position="18"/>
    </location>
</feature>
<evidence type="ECO:0000313" key="4">
    <source>
        <dbReference type="RefSeq" id="XP_005094213.1"/>
    </source>
</evidence>
<feature type="coiled-coil region" evidence="1">
    <location>
        <begin position="34"/>
        <end position="61"/>
    </location>
</feature>
<dbReference type="GeneID" id="101861429"/>
<protein>
    <submittedName>
        <fullName evidence="4">Uncharacterized protein LOC101861429</fullName>
    </submittedName>
</protein>
<accession>A0ABM0JI79</accession>
<evidence type="ECO:0000256" key="2">
    <source>
        <dbReference type="SAM" id="MobiDB-lite"/>
    </source>
</evidence>
<evidence type="ECO:0000256" key="1">
    <source>
        <dbReference type="SAM" id="Coils"/>
    </source>
</evidence>
<name>A0ABM0JI79_APLCA</name>